<dbReference type="InterPro" id="IPR008514">
    <property type="entry name" value="T6SS_Hcp"/>
</dbReference>
<dbReference type="PANTHER" id="PTHR36152:SF5">
    <property type="entry name" value="PROTEIN HCP1"/>
    <property type="match status" value="1"/>
</dbReference>
<evidence type="ECO:0000313" key="1">
    <source>
        <dbReference type="EMBL" id="NML16551.1"/>
    </source>
</evidence>
<gene>
    <name evidence="1" type="primary">hcp</name>
    <name evidence="1" type="ORF">HHL10_16335</name>
</gene>
<dbReference type="Gene3D" id="2.30.110.20">
    <property type="entry name" value="Hcp1-like"/>
    <property type="match status" value="1"/>
</dbReference>
<dbReference type="Pfam" id="PF05638">
    <property type="entry name" value="T6SS_HCP"/>
    <property type="match status" value="1"/>
</dbReference>
<proteinExistence type="predicted"/>
<accession>A0A848FF71</accession>
<dbReference type="PANTHER" id="PTHR36152">
    <property type="entry name" value="CYTOPLASMIC PROTEIN-RELATED"/>
    <property type="match status" value="1"/>
</dbReference>
<dbReference type="NCBIfam" id="TIGR03344">
    <property type="entry name" value="VI_effect_Hcp1"/>
    <property type="match status" value="1"/>
</dbReference>
<evidence type="ECO:0000313" key="2">
    <source>
        <dbReference type="Proteomes" id="UP000574067"/>
    </source>
</evidence>
<keyword evidence="2" id="KW-1185">Reference proteome</keyword>
<dbReference type="SUPFAM" id="SSF141452">
    <property type="entry name" value="Hcp1-like"/>
    <property type="match status" value="1"/>
</dbReference>
<dbReference type="EMBL" id="JABBFW010000011">
    <property type="protein sequence ID" value="NML16551.1"/>
    <property type="molecule type" value="Genomic_DNA"/>
</dbReference>
<name>A0A848FF71_9BURK</name>
<dbReference type="RefSeq" id="WP_169161460.1">
    <property type="nucleotide sequence ID" value="NZ_JABBFW010000011.1"/>
</dbReference>
<sequence>MASVDYFLKIEGVDGESTDDKHKGEIELESWSFGSTNVGSFSSGGAGGGGSGKVTMQDFNFVKRVDKSSPKLFAACCTGEHLKSATLVCRRAGGDQQEFLTIVLSPVLVSSFQSGGAAGSDVIPMDQVALDFGKIEVKYKEQKPDGSLGGEVIGGWDVTTNKKV</sequence>
<dbReference type="Proteomes" id="UP000574067">
    <property type="component" value="Unassembled WGS sequence"/>
</dbReference>
<reference evidence="1 2" key="1">
    <citation type="submission" date="2020-04" db="EMBL/GenBank/DDBJ databases">
        <title>Azohydromonas sp. isolated from soil.</title>
        <authorList>
            <person name="Dahal R.H."/>
        </authorList>
    </citation>
    <scope>NUCLEOTIDE SEQUENCE [LARGE SCALE GENOMIC DNA]</scope>
    <source>
        <strain evidence="1 2">G-1-1-14</strain>
    </source>
</reference>
<protein>
    <submittedName>
        <fullName evidence="1">Type VI secretion system tube protein Hcp</fullName>
    </submittedName>
</protein>
<organism evidence="1 2">
    <name type="scientific">Azohydromonas caseinilytica</name>
    <dbReference type="NCBI Taxonomy" id="2728836"/>
    <lineage>
        <taxon>Bacteria</taxon>
        <taxon>Pseudomonadati</taxon>
        <taxon>Pseudomonadota</taxon>
        <taxon>Betaproteobacteria</taxon>
        <taxon>Burkholderiales</taxon>
        <taxon>Sphaerotilaceae</taxon>
        <taxon>Azohydromonas</taxon>
    </lineage>
</organism>
<dbReference type="InterPro" id="IPR053165">
    <property type="entry name" value="HSI-I_assembly_Hcp1"/>
</dbReference>
<comment type="caution">
    <text evidence="1">The sequence shown here is derived from an EMBL/GenBank/DDBJ whole genome shotgun (WGS) entry which is preliminary data.</text>
</comment>
<dbReference type="AlphaFoldDB" id="A0A848FF71"/>
<dbReference type="InterPro" id="IPR036624">
    <property type="entry name" value="Hcp1-lik_sf"/>
</dbReference>